<sequence>MLTVLFYVLLGLGAAHFIYERIILPSIRLHYRNQLFALRDVARERIIDGGSESSVQAATLVHDSLNNAINRLHLLTLPNKFRAQKRVAEDPAIRQKIKREVDVFKRCDDDEIVKVLIKSGQVLESVLLFNSLMLLLYMLPFVLAVIFCVKVIKTASSVVRWVKGRELEEAIMLLPDPQVKQVVYA</sequence>
<evidence type="ECO:0000313" key="2">
    <source>
        <dbReference type="EMBL" id="MBC2622462.1"/>
    </source>
</evidence>
<feature type="transmembrane region" description="Helical" evidence="1">
    <location>
        <begin position="127"/>
        <end position="152"/>
    </location>
</feature>
<keyword evidence="1" id="KW-1133">Transmembrane helix</keyword>
<keyword evidence="1" id="KW-0812">Transmembrane</keyword>
<proteinExistence type="predicted"/>
<name>A0A7X1BTS1_9ENTR</name>
<dbReference type="Proteomes" id="UP000548504">
    <property type="component" value="Unassembled WGS sequence"/>
</dbReference>
<keyword evidence="1" id="KW-0472">Membrane</keyword>
<evidence type="ECO:0000256" key="1">
    <source>
        <dbReference type="SAM" id="Phobius"/>
    </source>
</evidence>
<dbReference type="RefSeq" id="WP_185656512.1">
    <property type="nucleotide sequence ID" value="NZ_JACLAG010000008.1"/>
</dbReference>
<reference evidence="2 3" key="1">
    <citation type="submission" date="2020-08" db="EMBL/GenBank/DDBJ databases">
        <title>Emergence and comparative genomics analysis of Citrobacter in Fennec fox imported from North Africa to China.</title>
        <authorList>
            <person name="Zheng B."/>
        </authorList>
    </citation>
    <scope>NUCLEOTIDE SEQUENCE [LARGE SCALE GENOMIC DNA]</scope>
    <source>
        <strain evidence="2 3">FF141</strain>
    </source>
</reference>
<accession>A0A7X1BTS1</accession>
<dbReference type="EMBL" id="JACLAG010000008">
    <property type="protein sequence ID" value="MBC2622462.1"/>
    <property type="molecule type" value="Genomic_DNA"/>
</dbReference>
<organism evidence="2 3">
    <name type="scientific">Citrobacter cronae</name>
    <dbReference type="NCBI Taxonomy" id="1748967"/>
    <lineage>
        <taxon>Bacteria</taxon>
        <taxon>Pseudomonadati</taxon>
        <taxon>Pseudomonadota</taxon>
        <taxon>Gammaproteobacteria</taxon>
        <taxon>Enterobacterales</taxon>
        <taxon>Enterobacteriaceae</taxon>
        <taxon>Citrobacter</taxon>
        <taxon>Citrobacter freundii complex</taxon>
    </lineage>
</organism>
<gene>
    <name evidence="2" type="ORF">H7I73_22765</name>
</gene>
<evidence type="ECO:0000313" key="3">
    <source>
        <dbReference type="Proteomes" id="UP000548504"/>
    </source>
</evidence>
<comment type="caution">
    <text evidence="2">The sequence shown here is derived from an EMBL/GenBank/DDBJ whole genome shotgun (WGS) entry which is preliminary data.</text>
</comment>
<dbReference type="AlphaFoldDB" id="A0A7X1BTS1"/>
<protein>
    <submittedName>
        <fullName evidence="2">Uncharacterized protein</fullName>
    </submittedName>
</protein>